<sequence length="379" mass="40231">MQKYYIGTLNNISKVGLNRLTDNYELTDDLDKAEGIVVRSYKMHDMDFSDNLLAIGRAGAGVNNIPLDKCADRGIVVFNTPGANSNAVKELVIGGLIMAARNTYEAITWADSLEGDVAAQVEKGKKQFKGTEISGKTLGIIGLGAIGAKVANAAHALGMNVVGNSVVVSPLLTAPCKMYDSIPEMVEVCDYVSIHVPSLPATKGMINKELISHMKDGAVILNYARPDLIVEEDVLEAVKSGKISKYMTDLADENLINVPGVIATPHLGASTAEAEDNCAAMAVDELMDYFENGNIRNSVNFPAVTVDPKEGTVKACILYKGIEDISSAVKEAVGADNVCGLTDGKKRTEYGYAIALIGEGTDTSALEKIDGVLKVRVIG</sequence>
<dbReference type="InterPro" id="IPR006140">
    <property type="entry name" value="D-isomer_DH_NAD-bd"/>
</dbReference>
<dbReference type="InterPro" id="IPR006139">
    <property type="entry name" value="D-isomer_2_OHA_DH_cat_dom"/>
</dbReference>
<dbReference type="PANTHER" id="PTHR42938:SF47">
    <property type="entry name" value="HYDROXYPYRUVATE REDUCTASE"/>
    <property type="match status" value="1"/>
</dbReference>
<keyword evidence="2 3" id="KW-0560">Oxidoreductase</keyword>
<evidence type="ECO:0000313" key="6">
    <source>
        <dbReference type="EMBL" id="MST69373.1"/>
    </source>
</evidence>
<name>A0A6A8M960_9FIRM</name>
<organism evidence="6">
    <name type="scientific">Baileyella intestinalis</name>
    <dbReference type="NCBI Taxonomy" id="2606709"/>
    <lineage>
        <taxon>Bacteria</taxon>
        <taxon>Bacillati</taxon>
        <taxon>Bacillota</taxon>
        <taxon>Clostridia</taxon>
        <taxon>Peptostreptococcales</taxon>
        <taxon>Anaerovoracaceae</taxon>
        <taxon>Baileyella</taxon>
    </lineage>
</organism>
<dbReference type="CDD" id="cd12174">
    <property type="entry name" value="PGDH_like_3"/>
    <property type="match status" value="1"/>
</dbReference>
<reference evidence="6" key="1">
    <citation type="submission" date="2019-09" db="EMBL/GenBank/DDBJ databases">
        <title>In-depth cultivation of the pig gut microbiome towards novel bacterial diversity and tailored functional studies.</title>
        <authorList>
            <person name="Wylensek D."/>
            <person name="Hitch T.C.A."/>
            <person name="Clavel T."/>
        </authorList>
    </citation>
    <scope>NUCLEOTIDE SEQUENCE</scope>
    <source>
        <strain evidence="6">RF-744-FAT-WT-3</strain>
    </source>
</reference>
<evidence type="ECO:0000256" key="2">
    <source>
        <dbReference type="ARBA" id="ARBA00023002"/>
    </source>
</evidence>
<evidence type="ECO:0000259" key="5">
    <source>
        <dbReference type="Pfam" id="PF02826"/>
    </source>
</evidence>
<dbReference type="InterPro" id="IPR029753">
    <property type="entry name" value="D-isomer_DH_CS"/>
</dbReference>
<evidence type="ECO:0000259" key="4">
    <source>
        <dbReference type="Pfam" id="PF00389"/>
    </source>
</evidence>
<dbReference type="Pfam" id="PF02826">
    <property type="entry name" value="2-Hacid_dh_C"/>
    <property type="match status" value="1"/>
</dbReference>
<comment type="caution">
    <text evidence="6">The sequence shown here is derived from an EMBL/GenBank/DDBJ whole genome shotgun (WGS) entry which is preliminary data.</text>
</comment>
<dbReference type="Gene3D" id="3.40.50.720">
    <property type="entry name" value="NAD(P)-binding Rossmann-like Domain"/>
    <property type="match status" value="2"/>
</dbReference>
<comment type="similarity">
    <text evidence="1 3">Belongs to the D-isomer specific 2-hydroxyacid dehydrogenase family.</text>
</comment>
<feature type="domain" description="D-isomer specific 2-hydroxyacid dehydrogenase NAD-binding" evidence="5">
    <location>
        <begin position="96"/>
        <end position="268"/>
    </location>
</feature>
<gene>
    <name evidence="6" type="ORF">FYJ66_07190</name>
</gene>
<dbReference type="SUPFAM" id="SSF51735">
    <property type="entry name" value="NAD(P)-binding Rossmann-fold domains"/>
    <property type="match status" value="1"/>
</dbReference>
<dbReference type="SUPFAM" id="SSF52283">
    <property type="entry name" value="Formate/glycerate dehydrogenase catalytic domain-like"/>
    <property type="match status" value="1"/>
</dbReference>
<feature type="domain" description="D-isomer specific 2-hydroxyacid dehydrogenase catalytic" evidence="4">
    <location>
        <begin position="21"/>
        <end position="300"/>
    </location>
</feature>
<dbReference type="AlphaFoldDB" id="A0A6A8M960"/>
<dbReference type="RefSeq" id="WP_154572837.1">
    <property type="nucleotide sequence ID" value="NZ_VUNB01000005.1"/>
</dbReference>
<dbReference type="InterPro" id="IPR036291">
    <property type="entry name" value="NAD(P)-bd_dom_sf"/>
</dbReference>
<dbReference type="PANTHER" id="PTHR42938">
    <property type="entry name" value="FORMATE DEHYDROGENASE 1"/>
    <property type="match status" value="1"/>
</dbReference>
<dbReference type="Pfam" id="PF00389">
    <property type="entry name" value="2-Hacid_dh"/>
    <property type="match status" value="1"/>
</dbReference>
<protein>
    <submittedName>
        <fullName evidence="6">3-phosphoglycerate dehydrogenase</fullName>
    </submittedName>
</protein>
<proteinExistence type="inferred from homology"/>
<evidence type="ECO:0000256" key="1">
    <source>
        <dbReference type="ARBA" id="ARBA00005854"/>
    </source>
</evidence>
<dbReference type="GO" id="GO:0016616">
    <property type="term" value="F:oxidoreductase activity, acting on the CH-OH group of donors, NAD or NADP as acceptor"/>
    <property type="evidence" value="ECO:0007669"/>
    <property type="project" value="InterPro"/>
</dbReference>
<dbReference type="GO" id="GO:0051287">
    <property type="term" value="F:NAD binding"/>
    <property type="evidence" value="ECO:0007669"/>
    <property type="project" value="InterPro"/>
</dbReference>
<dbReference type="PROSITE" id="PS00671">
    <property type="entry name" value="D_2_HYDROXYACID_DH_3"/>
    <property type="match status" value="1"/>
</dbReference>
<accession>A0A6A8M960</accession>
<evidence type="ECO:0000256" key="3">
    <source>
        <dbReference type="RuleBase" id="RU003719"/>
    </source>
</evidence>
<dbReference type="EMBL" id="VUNB01000005">
    <property type="protein sequence ID" value="MST69373.1"/>
    <property type="molecule type" value="Genomic_DNA"/>
</dbReference>